<dbReference type="InterPro" id="IPR018721">
    <property type="entry name" value="DUF2252"/>
</dbReference>
<protein>
    <submittedName>
        <fullName evidence="1">DUF2252 domain-containing protein</fullName>
    </submittedName>
</protein>
<dbReference type="STRING" id="192814.GCA_900166575_01677"/>
<evidence type="ECO:0000313" key="1">
    <source>
        <dbReference type="EMBL" id="TGB04610.1"/>
    </source>
</evidence>
<dbReference type="PANTHER" id="PTHR39441">
    <property type="entry name" value="DUF2252 DOMAIN-CONTAINING PROTEIN"/>
    <property type="match status" value="1"/>
</dbReference>
<dbReference type="InterPro" id="IPR011009">
    <property type="entry name" value="Kinase-like_dom_sf"/>
</dbReference>
<comment type="caution">
    <text evidence="1">The sequence shown here is derived from an EMBL/GenBank/DDBJ whole genome shotgun (WGS) entry which is preliminary data.</text>
</comment>
<dbReference type="Pfam" id="PF10009">
    <property type="entry name" value="DUF2252"/>
    <property type="match status" value="1"/>
</dbReference>
<accession>A0A4Z0H3E5</accession>
<keyword evidence="2" id="KW-1185">Reference proteome</keyword>
<name>A0A4Z0H3E5_9BACI</name>
<reference evidence="1 2" key="1">
    <citation type="journal article" date="2003" name="Int. J. Syst. Evol. Microbiol.">
        <title>Halobacillus salinus sp. nov., isolated from a salt lake on the coast of the East Sea in Korea.</title>
        <authorList>
            <person name="Yoon J.H."/>
            <person name="Kang K.H."/>
            <person name="Park Y.H."/>
        </authorList>
    </citation>
    <scope>NUCLEOTIDE SEQUENCE [LARGE SCALE GENOMIC DNA]</scope>
    <source>
        <strain evidence="1 2">HSL-3</strain>
    </source>
</reference>
<dbReference type="Proteomes" id="UP000297982">
    <property type="component" value="Unassembled WGS sequence"/>
</dbReference>
<dbReference type="AlphaFoldDB" id="A0A4Z0H3E5"/>
<dbReference type="RefSeq" id="WP_135326981.1">
    <property type="nucleotide sequence ID" value="NZ_SRJC01000001.1"/>
</dbReference>
<dbReference type="PANTHER" id="PTHR39441:SF1">
    <property type="entry name" value="DUF2252 DOMAIN-CONTAINING PROTEIN"/>
    <property type="match status" value="1"/>
</dbReference>
<dbReference type="SUPFAM" id="SSF56112">
    <property type="entry name" value="Protein kinase-like (PK-like)"/>
    <property type="match status" value="1"/>
</dbReference>
<gene>
    <name evidence="1" type="ORF">E4663_06365</name>
</gene>
<evidence type="ECO:0000313" key="2">
    <source>
        <dbReference type="Proteomes" id="UP000297982"/>
    </source>
</evidence>
<sequence>MDHQLEQVITTKQRLRKQTIHTILEQFDGKHMKLSQGSRKKKYDKMRQDPYSFFRGSAYLFFYDVTDLPFAFHTPKDKPTWIMGDMHADNFSGFQNEDHDIVFDVDDFDEGYLGSYLYDVLRMATSIRLMTSQHEFLEEEQDEFVDAYLKRYVKQLEAFHKGEDDPKDFFFTVENTKGPIKKTLKKLEKRKHSHELDKQTVVDHDSIRSFDIGKDKLSSVSKQERNDLSAAWNDYIVSLDQDDRHEDSFYKIKDVVKKKGSGIGSTGLERFYILIEGSDAEGNHDDIILEAKEARTPIPAYFFPYDEQFWQDNKHQGKRVIHTQKAMHHKEDPYLGYFSFHGKDFYVRERSPFSKELKDKHWQDHKDVKRTMKTMAAISAKAHARADVDIDEGVMDYHSEEAILEAIGSSKKLFRHQLSVWSKYYQTVVEQDFELFKEWLIEQEYFKS</sequence>
<proteinExistence type="predicted"/>
<dbReference type="EMBL" id="SRJC01000001">
    <property type="protein sequence ID" value="TGB04610.1"/>
    <property type="molecule type" value="Genomic_DNA"/>
</dbReference>
<organism evidence="1 2">
    <name type="scientific">Halobacillus salinus</name>
    <dbReference type="NCBI Taxonomy" id="192814"/>
    <lineage>
        <taxon>Bacteria</taxon>
        <taxon>Bacillati</taxon>
        <taxon>Bacillota</taxon>
        <taxon>Bacilli</taxon>
        <taxon>Bacillales</taxon>
        <taxon>Bacillaceae</taxon>
        <taxon>Halobacillus</taxon>
    </lineage>
</organism>